<evidence type="ECO:0000313" key="5">
    <source>
        <dbReference type="Proteomes" id="UP001064632"/>
    </source>
</evidence>
<dbReference type="InterPro" id="IPR020806">
    <property type="entry name" value="PKS_PP-bd"/>
</dbReference>
<dbReference type="RefSeq" id="WP_261693267.1">
    <property type="nucleotide sequence ID" value="NZ_CP104694.1"/>
</dbReference>
<dbReference type="InterPro" id="IPR000873">
    <property type="entry name" value="AMP-dep_synth/lig_dom"/>
</dbReference>
<dbReference type="InterPro" id="IPR010071">
    <property type="entry name" value="AA_adenyl_dom"/>
</dbReference>
<reference evidence="4" key="1">
    <citation type="submission" date="2022-09" db="EMBL/GenBank/DDBJ databases">
        <title>Tahibacter sp. nov., isolated from a fresh water.</title>
        <authorList>
            <person name="Baek J.H."/>
            <person name="Lee J.K."/>
            <person name="Kim J.M."/>
            <person name="Jeon C.O."/>
        </authorList>
    </citation>
    <scope>NUCLEOTIDE SEQUENCE</scope>
    <source>
        <strain evidence="4">W38</strain>
    </source>
</reference>
<organism evidence="4 5">
    <name type="scientific">Tahibacter amnicola</name>
    <dbReference type="NCBI Taxonomy" id="2976241"/>
    <lineage>
        <taxon>Bacteria</taxon>
        <taxon>Pseudomonadati</taxon>
        <taxon>Pseudomonadota</taxon>
        <taxon>Gammaproteobacteria</taxon>
        <taxon>Lysobacterales</taxon>
        <taxon>Rhodanobacteraceae</taxon>
        <taxon>Tahibacter</taxon>
    </lineage>
</organism>
<dbReference type="Pfam" id="PF00501">
    <property type="entry name" value="AMP-binding"/>
    <property type="match status" value="1"/>
</dbReference>
<dbReference type="InterPro" id="IPR045851">
    <property type="entry name" value="AMP-bd_C_sf"/>
</dbReference>
<dbReference type="Gene3D" id="3.30.559.30">
    <property type="entry name" value="Nonribosomal peptide synthetase, condensation domain"/>
    <property type="match status" value="3"/>
</dbReference>
<keyword evidence="1" id="KW-0596">Phosphopantetheine</keyword>
<dbReference type="SUPFAM" id="SSF56801">
    <property type="entry name" value="Acetyl-CoA synthetase-like"/>
    <property type="match status" value="2"/>
</dbReference>
<dbReference type="NCBIfam" id="TIGR01733">
    <property type="entry name" value="AA-adenyl-dom"/>
    <property type="match status" value="1"/>
</dbReference>
<sequence>MAYYVAATDLSPAALRQHVSLLVPAYMVPQAYVHLERMPTGSNGKLDRARLPAPGENDFARMAFVAPRTAAEQVLTSIWETALRREGIGVNDNFFELGGDSILALRVIAQSGQAGFAATLRDFYRGPTIAEMAQQTGKLQTLRRADGTQPLLPAQAWLFAQALHNPQHYNQSLLLEVPAGFDAAVWQKTLVSVLAAHDVFRLRFDTRSDAPAAYYEAEIVAPDERMLVVQAANADGRDEALAELALRLHTSLDLARGVTFRSGYLDCGTAPGRLVLVAHHLVIDAVSWEGLLRDLEASFRATGAGLPAPVSGSAGLVKARAQQLHAAAADGRHLSELGYWRAQLEGLPAAAASTSPLRRDSAHRSVTCVRWVQADDASFVAADLSRHEVLLAAIYLAQRRRTGCQEVTLRMESHGRDVESIDLASAPGWFTALFPLRLDAVGDDAIAVARAIATQWRNVPHGGVGYGVLRYLAGRPELCAAEPRIAFNYFGEFGRQDAAAGLLRVCPGSSGVKVDPLNARDCDVLISAAGTREGLQLGLDYATGVMDEPAAAAMADDIVALLEDLLDAIAQVPSHRVEAAWPATPTQRGMLLHSQLETRRGVYVNQLILRLKGDVDLEAMRLAWQRTLLRHDALRTAFSDLDQDQPLCVAYADVTLPWHRIDLRGEPAGTTESRLQAVREAGRVAGFDLAASPLMRLTVVQLPAQTVELVWTYHHVLLDGWSLPLVLGDVLRSYASPHENLDAPPQIATYARWLQSRDHEASRTYWRDLLAGLDEPTRLPLRTPSVPEDATSTVTVALDEAATTMLKTVAGGSHVTVNALVQAAWAYVLHRYTGCDEVVFGATQAGRPPELPGSERMVGLFINTIPVRVRIAHERPAIELAASLFAQQARSVDHAYVPLAQIQAESPFGPGTSLFDSVVVFENYRVDGVSAPETSAWQVESVSSDEGTHYPLTALAIPGQSLRLRVRGRADRFLPADVERIARHWRQVLECIAALPRQRQSDIDLLTRTELADLHERLRFDPIPLAVNHLSDAFSATVARHAGRPAVRCGDKFYTYAQIDRRANALAHRLCAVGASGQRVAICLDRTVSLAIALLGTVKAGATYVPLDPATPPERRRLIVADAQCRCVISEGAHIEALGADVSCVRMDSTDAADEADAPPVCTERAEAAYLIYTSGTTGVPKGVAVQHRSVLRLFAATRDAFGFDERDIWPLFHSYAFDVSVWEVWGAWLHGGCLVMVPATTTRDPAACVDLLVATGATVLNQTPTAFEALMRAEAQRADVTPLALRHVLFAGEALDFAALATWRDRHGLDAPALWNLYGITETTVHTTLYRVVADDIRADCRRVGRPIRDLQVRILDPLGRDLPVGVPGEIWVAGDGVAMGYHDRPELTAQRFVTRPWEGQPVRYYRSGDLGRYREDGELECLGRTDRQVKLRGFRIELGEIEAQLCALASVEKAVVLIRGQGEDRQIVAYVITSHGTTGEDALALEMRRRLAERLPDHMVPTSIGFVADFPRNHNGKLDVAALPEIGSTSSARPMRATDALEQEILSVWSDVLGRPVTDPDVDFFDLGGHSLKLGQVATRLRQRYGASLSFAQLYKNANVARQAALVRALPARAVQSSISVLSEAQRRAGVVLTPDQLRLWYLCQDPEQNRAYGTHFSLQLRGALDVDAFLGALRATIDRHESLRSLYEVIDGQPRQVLVDRQASQVVYQDLREPGTALHQPFDLRREPPFRARLCVQAHEVHVLQIDIHHIASDAWSIGLLIREICTQYRAGLGDRSAVLSPLPVQVADVAAWLDEPAQRAARLRDLAYWRAQLQGHRGVLALRADGDVGLAAGEAAGVVALRWSSALAAGIAQTARERAVTPFVLVLAAYAMVLQRFSGDTDIVIGAAVAQRPHPDIEPLIGFFAQTVPLRVRLDAAEPRNALLDRLREDLLSAIEHAQAPLADIVESLDIERPLGRTPLFQAVLTLQNTESQPAQLPGITVVKQDSVRPAVKFDLTVSLRETPDGYVGEIEFDRRRLATRTVERFADALRDGVTQLCGAGDSPMVDVVASSPAPHPTADADANPEDLDFLTLDELQKLLDGQEEASA</sequence>
<dbReference type="PROSITE" id="PS50075">
    <property type="entry name" value="CARRIER"/>
    <property type="match status" value="2"/>
</dbReference>
<dbReference type="CDD" id="cd19531">
    <property type="entry name" value="LCL_NRPS-like"/>
    <property type="match status" value="1"/>
</dbReference>
<keyword evidence="5" id="KW-1185">Reference proteome</keyword>
<dbReference type="InterPro" id="IPR020845">
    <property type="entry name" value="AMP-binding_CS"/>
</dbReference>
<dbReference type="PROSITE" id="PS00455">
    <property type="entry name" value="AMP_BINDING"/>
    <property type="match status" value="1"/>
</dbReference>
<evidence type="ECO:0000313" key="4">
    <source>
        <dbReference type="EMBL" id="UXI66283.1"/>
    </source>
</evidence>
<evidence type="ECO:0000259" key="3">
    <source>
        <dbReference type="PROSITE" id="PS50075"/>
    </source>
</evidence>
<dbReference type="InterPro" id="IPR009081">
    <property type="entry name" value="PP-bd_ACP"/>
</dbReference>
<dbReference type="SUPFAM" id="SSF52777">
    <property type="entry name" value="CoA-dependent acyltransferases"/>
    <property type="match status" value="6"/>
</dbReference>
<dbReference type="Gene3D" id="3.30.559.10">
    <property type="entry name" value="Chloramphenicol acetyltransferase-like domain"/>
    <property type="match status" value="3"/>
</dbReference>
<accession>A0ABY6BAV8</accession>
<dbReference type="Pfam" id="PF00668">
    <property type="entry name" value="Condensation"/>
    <property type="match status" value="3"/>
</dbReference>
<dbReference type="SUPFAM" id="SSF47336">
    <property type="entry name" value="ACP-like"/>
    <property type="match status" value="2"/>
</dbReference>
<dbReference type="Proteomes" id="UP001064632">
    <property type="component" value="Chromosome"/>
</dbReference>
<evidence type="ECO:0000256" key="1">
    <source>
        <dbReference type="ARBA" id="ARBA00022450"/>
    </source>
</evidence>
<dbReference type="InterPro" id="IPR042099">
    <property type="entry name" value="ANL_N_sf"/>
</dbReference>
<dbReference type="Pfam" id="PF13193">
    <property type="entry name" value="AMP-binding_C"/>
    <property type="match status" value="1"/>
</dbReference>
<dbReference type="Pfam" id="PF00550">
    <property type="entry name" value="PP-binding"/>
    <property type="match status" value="2"/>
</dbReference>
<feature type="domain" description="Carrier" evidence="3">
    <location>
        <begin position="66"/>
        <end position="140"/>
    </location>
</feature>
<dbReference type="InterPro" id="IPR023213">
    <property type="entry name" value="CAT-like_dom_sf"/>
</dbReference>
<evidence type="ECO:0000256" key="2">
    <source>
        <dbReference type="ARBA" id="ARBA00022553"/>
    </source>
</evidence>
<keyword evidence="2" id="KW-0597">Phosphoprotein</keyword>
<feature type="domain" description="Carrier" evidence="3">
    <location>
        <begin position="1538"/>
        <end position="1613"/>
    </location>
</feature>
<dbReference type="InterPro" id="IPR036736">
    <property type="entry name" value="ACP-like_sf"/>
</dbReference>
<dbReference type="EMBL" id="CP104694">
    <property type="protein sequence ID" value="UXI66283.1"/>
    <property type="molecule type" value="Genomic_DNA"/>
</dbReference>
<dbReference type="Gene3D" id="3.30.300.30">
    <property type="match status" value="2"/>
</dbReference>
<name>A0ABY6BAV8_9GAMM</name>
<dbReference type="PANTHER" id="PTHR45527">
    <property type="entry name" value="NONRIBOSOMAL PEPTIDE SYNTHETASE"/>
    <property type="match status" value="1"/>
</dbReference>
<proteinExistence type="predicted"/>
<dbReference type="Gene3D" id="1.10.1200.10">
    <property type="entry name" value="ACP-like"/>
    <property type="match status" value="2"/>
</dbReference>
<dbReference type="InterPro" id="IPR001242">
    <property type="entry name" value="Condensation_dom"/>
</dbReference>
<protein>
    <submittedName>
        <fullName evidence="4">Amino acid adenylation domain-containing protein</fullName>
    </submittedName>
</protein>
<dbReference type="CDD" id="cd19543">
    <property type="entry name" value="DCL_NRPS"/>
    <property type="match status" value="1"/>
</dbReference>
<dbReference type="Gene3D" id="3.40.50.12780">
    <property type="entry name" value="N-terminal domain of ligase-like"/>
    <property type="match status" value="1"/>
</dbReference>
<dbReference type="SMART" id="SM00823">
    <property type="entry name" value="PKS_PP"/>
    <property type="match status" value="2"/>
</dbReference>
<dbReference type="InterPro" id="IPR025110">
    <property type="entry name" value="AMP-bd_C"/>
</dbReference>
<dbReference type="PANTHER" id="PTHR45527:SF1">
    <property type="entry name" value="FATTY ACID SYNTHASE"/>
    <property type="match status" value="1"/>
</dbReference>
<gene>
    <name evidence="4" type="ORF">N4264_16170</name>
</gene>